<feature type="modified residue" description="4-aspartylphosphate" evidence="6">
    <location>
        <position position="821"/>
    </location>
</feature>
<keyword evidence="4" id="KW-0808">Transferase</keyword>
<name>A0A8K0PHS4_9PEZI</name>
<keyword evidence="3 6" id="KW-0597">Phosphoprotein</keyword>
<feature type="domain" description="Response regulatory" evidence="8">
    <location>
        <begin position="767"/>
        <end position="891"/>
    </location>
</feature>
<dbReference type="InterPro" id="IPR001789">
    <property type="entry name" value="Sig_transdc_resp-reg_receiver"/>
</dbReference>
<dbReference type="EMBL" id="JAESVG020000002">
    <property type="protein sequence ID" value="KAG8630361.1"/>
    <property type="molecule type" value="Genomic_DNA"/>
</dbReference>
<dbReference type="PROSITE" id="PS50109">
    <property type="entry name" value="HIS_KIN"/>
    <property type="match status" value="1"/>
</dbReference>
<dbReference type="OrthoDB" id="21225at2759"/>
<dbReference type="InterPro" id="IPR003594">
    <property type="entry name" value="HATPase_dom"/>
</dbReference>
<dbReference type="InterPro" id="IPR029016">
    <property type="entry name" value="GAF-like_dom_sf"/>
</dbReference>
<dbReference type="Pfam" id="PF02518">
    <property type="entry name" value="HATPase_c"/>
    <property type="match status" value="1"/>
</dbReference>
<protein>
    <recommendedName>
        <fullName evidence="2">histidine kinase</fullName>
        <ecNumber evidence="2">2.7.13.3</ecNumber>
    </recommendedName>
</protein>
<keyword evidence="5" id="KW-0418">Kinase</keyword>
<dbReference type="Pfam" id="PF00072">
    <property type="entry name" value="Response_reg"/>
    <property type="match status" value="1"/>
</dbReference>
<dbReference type="SMART" id="SM00387">
    <property type="entry name" value="HATPase_c"/>
    <property type="match status" value="1"/>
</dbReference>
<dbReference type="EC" id="2.7.13.3" evidence="2"/>
<comment type="catalytic activity">
    <reaction evidence="1">
        <text>ATP + protein L-histidine = ADP + protein N-phospho-L-histidine.</text>
        <dbReference type="EC" id="2.7.13.3"/>
    </reaction>
</comment>
<dbReference type="SUPFAM" id="SSF47384">
    <property type="entry name" value="Homodimeric domain of signal transducing histidine kinase"/>
    <property type="match status" value="1"/>
</dbReference>
<dbReference type="InterPro" id="IPR036890">
    <property type="entry name" value="HATPase_C_sf"/>
</dbReference>
<evidence type="ECO:0000259" key="7">
    <source>
        <dbReference type="PROSITE" id="PS50109"/>
    </source>
</evidence>
<evidence type="ECO:0000313" key="9">
    <source>
        <dbReference type="EMBL" id="KAG8630361.1"/>
    </source>
</evidence>
<organism evidence="9 10">
    <name type="scientific">Elsinoe batatas</name>
    <dbReference type="NCBI Taxonomy" id="2601811"/>
    <lineage>
        <taxon>Eukaryota</taxon>
        <taxon>Fungi</taxon>
        <taxon>Dikarya</taxon>
        <taxon>Ascomycota</taxon>
        <taxon>Pezizomycotina</taxon>
        <taxon>Dothideomycetes</taxon>
        <taxon>Dothideomycetidae</taxon>
        <taxon>Myriangiales</taxon>
        <taxon>Elsinoaceae</taxon>
        <taxon>Elsinoe</taxon>
    </lineage>
</organism>
<dbReference type="Gene3D" id="3.30.450.40">
    <property type="match status" value="1"/>
</dbReference>
<dbReference type="InterPro" id="IPR036097">
    <property type="entry name" value="HisK_dim/P_sf"/>
</dbReference>
<reference evidence="9" key="1">
    <citation type="submission" date="2021-07" db="EMBL/GenBank/DDBJ databases">
        <title>Elsinoe batatas strain:CRI-CJ2 Genome sequencing and assembly.</title>
        <authorList>
            <person name="Huang L."/>
        </authorList>
    </citation>
    <scope>NUCLEOTIDE SEQUENCE</scope>
    <source>
        <strain evidence="9">CRI-CJ2</strain>
    </source>
</reference>
<dbReference type="InterPro" id="IPR011006">
    <property type="entry name" value="CheY-like_superfamily"/>
</dbReference>
<proteinExistence type="predicted"/>
<dbReference type="AlphaFoldDB" id="A0A8K0PHS4"/>
<evidence type="ECO:0000256" key="4">
    <source>
        <dbReference type="ARBA" id="ARBA00022679"/>
    </source>
</evidence>
<dbReference type="Proteomes" id="UP000809789">
    <property type="component" value="Unassembled WGS sequence"/>
</dbReference>
<dbReference type="PROSITE" id="PS50110">
    <property type="entry name" value="RESPONSE_REGULATORY"/>
    <property type="match status" value="1"/>
</dbReference>
<dbReference type="PANTHER" id="PTHR43047:SF72">
    <property type="entry name" value="OSMOSENSING HISTIDINE PROTEIN KINASE SLN1"/>
    <property type="match status" value="1"/>
</dbReference>
<accession>A0A8K0PHS4</accession>
<sequence>MPCNKSVLGLDLWHEHLFATAGSFGRAILCQQRLHMPVFDVKSGSEPLARFNDDYSHVYPEYQVLEDNLDRPDPSILHEDHYLYPVLTRNEYLRLTMLWYYTRDLAEDKDLLSRLHIKVELLKEFVGWDFAILGLLENHAYRRVVTSGIGLARLPRRESTCSHIVHGTTPGDVFVVSDMQQDWRFKGSPHVCYGGIRSYAGTILRCQVADGDAVALGSLCLASEKPNLSFTKSQHDALVRFSDMKVQQRMSERIARATASTDINLVEKSIMAVLDETYTGAQIKVCKVQAQSIPIDHGRRISLSSLQHGLWEDSVFIDNLIATKNHEEIKTDHTIRAVVGRFWSQPVLRVLVVSTNEVTQVFDDIDAWFVDRCSAVLSNIVQEKSLKEARQAKEQFLRGITHQLRTPIHGVLGSVDILAEELAARDLLKAKTSADTAAIAEDLVQNIAERASEQHRTINTTDVLRTIQNSGRELMSTVNNMIKLNRWAEVADAKYIPTLNDLSKLEDMLLEETTRMLPDNEVERLCYTSMGCIIVSASLSDDCSDLIFEVKDTGRGIRPENKAKIFEAYEKEDAHGRGAGLGLTLAAKMASAMHGSVELVNSEPDAGSTFRVTFRDSGVACRTGTVPHKPSTARVKITAFSTVPVKPITYTVQHFTFNEYLTTASNFTGTAVCLIPTSEDITRLQQHHPHVSFLTSPFTTKRLDDIMDYLESLYARRRSLKTSTPALTPDREHVSRSLSVAAISIQELRLDPPTSPFRRTRSKVVPHVLLVDDNLINLRIVRMYCDRRYLPYDTAMDGFQAIDAYKKALDTSRPYGLILLDLQMPNCDGIEACEEIRRMEEERGLPRSVIFIITGQDSPRDRERAGGAGADEFYVKPMSLKALDKAIGGYFESPA</sequence>
<dbReference type="SUPFAM" id="SSF55781">
    <property type="entry name" value="GAF domain-like"/>
    <property type="match status" value="1"/>
</dbReference>
<evidence type="ECO:0000256" key="3">
    <source>
        <dbReference type="ARBA" id="ARBA00022553"/>
    </source>
</evidence>
<dbReference type="InterPro" id="IPR004358">
    <property type="entry name" value="Sig_transdc_His_kin-like_C"/>
</dbReference>
<evidence type="ECO:0000259" key="8">
    <source>
        <dbReference type="PROSITE" id="PS50110"/>
    </source>
</evidence>
<dbReference type="SUPFAM" id="SSF55874">
    <property type="entry name" value="ATPase domain of HSP90 chaperone/DNA topoisomerase II/histidine kinase"/>
    <property type="match status" value="1"/>
</dbReference>
<dbReference type="SMART" id="SM00448">
    <property type="entry name" value="REC"/>
    <property type="match status" value="1"/>
</dbReference>
<dbReference type="Gene3D" id="1.10.287.130">
    <property type="match status" value="1"/>
</dbReference>
<keyword evidence="10" id="KW-1185">Reference proteome</keyword>
<dbReference type="Gene3D" id="3.40.50.2300">
    <property type="match status" value="1"/>
</dbReference>
<feature type="domain" description="Histidine kinase" evidence="7">
    <location>
        <begin position="399"/>
        <end position="618"/>
    </location>
</feature>
<dbReference type="Pfam" id="PF00512">
    <property type="entry name" value="HisKA"/>
    <property type="match status" value="1"/>
</dbReference>
<dbReference type="GO" id="GO:0005886">
    <property type="term" value="C:plasma membrane"/>
    <property type="evidence" value="ECO:0007669"/>
    <property type="project" value="TreeGrafter"/>
</dbReference>
<dbReference type="InterPro" id="IPR005467">
    <property type="entry name" value="His_kinase_dom"/>
</dbReference>
<gene>
    <name evidence="9" type="ORF">KVT40_001980</name>
</gene>
<dbReference type="CDD" id="cd17546">
    <property type="entry name" value="REC_hyHK_CKI1_RcsC-like"/>
    <property type="match status" value="1"/>
</dbReference>
<dbReference type="GO" id="GO:0000155">
    <property type="term" value="F:phosphorelay sensor kinase activity"/>
    <property type="evidence" value="ECO:0007669"/>
    <property type="project" value="InterPro"/>
</dbReference>
<dbReference type="Gene3D" id="3.30.565.10">
    <property type="entry name" value="Histidine kinase-like ATPase, C-terminal domain"/>
    <property type="match status" value="1"/>
</dbReference>
<comment type="caution">
    <text evidence="9">The sequence shown here is derived from an EMBL/GenBank/DDBJ whole genome shotgun (WGS) entry which is preliminary data.</text>
</comment>
<dbReference type="InterPro" id="IPR003661">
    <property type="entry name" value="HisK_dim/P_dom"/>
</dbReference>
<dbReference type="SUPFAM" id="SSF52172">
    <property type="entry name" value="CheY-like"/>
    <property type="match status" value="1"/>
</dbReference>
<dbReference type="PRINTS" id="PR00344">
    <property type="entry name" value="BCTRLSENSOR"/>
</dbReference>
<evidence type="ECO:0000256" key="2">
    <source>
        <dbReference type="ARBA" id="ARBA00012438"/>
    </source>
</evidence>
<evidence type="ECO:0000256" key="5">
    <source>
        <dbReference type="ARBA" id="ARBA00022777"/>
    </source>
</evidence>
<dbReference type="PANTHER" id="PTHR43047">
    <property type="entry name" value="TWO-COMPONENT HISTIDINE PROTEIN KINASE"/>
    <property type="match status" value="1"/>
</dbReference>
<evidence type="ECO:0000256" key="6">
    <source>
        <dbReference type="PROSITE-ProRule" id="PRU00169"/>
    </source>
</evidence>
<dbReference type="SMART" id="SM00388">
    <property type="entry name" value="HisKA"/>
    <property type="match status" value="1"/>
</dbReference>
<dbReference type="CDD" id="cd00082">
    <property type="entry name" value="HisKA"/>
    <property type="match status" value="1"/>
</dbReference>
<dbReference type="GO" id="GO:0009927">
    <property type="term" value="F:histidine phosphotransfer kinase activity"/>
    <property type="evidence" value="ECO:0007669"/>
    <property type="project" value="TreeGrafter"/>
</dbReference>
<evidence type="ECO:0000313" key="10">
    <source>
        <dbReference type="Proteomes" id="UP000809789"/>
    </source>
</evidence>
<evidence type="ECO:0000256" key="1">
    <source>
        <dbReference type="ARBA" id="ARBA00000085"/>
    </source>
</evidence>